<dbReference type="AlphaFoldDB" id="A0A2W5FNH2"/>
<dbReference type="InterPro" id="IPR014004">
    <property type="entry name" value="Transpt-assoc_nodulatn_dom_bac"/>
</dbReference>
<evidence type="ECO:0000256" key="1">
    <source>
        <dbReference type="SAM" id="MobiDB-lite"/>
    </source>
</evidence>
<dbReference type="PANTHER" id="PTHR34606:SF15">
    <property type="entry name" value="BON DOMAIN-CONTAINING PROTEIN"/>
    <property type="match status" value="1"/>
</dbReference>
<dbReference type="PANTHER" id="PTHR34606">
    <property type="entry name" value="BON DOMAIN-CONTAINING PROTEIN"/>
    <property type="match status" value="1"/>
</dbReference>
<protein>
    <submittedName>
        <fullName evidence="4">Phospholipid-binding domain-containing protein</fullName>
    </submittedName>
</protein>
<feature type="chain" id="PRO_5016083027" evidence="2">
    <location>
        <begin position="25"/>
        <end position="248"/>
    </location>
</feature>
<feature type="signal peptide" evidence="2">
    <location>
        <begin position="1"/>
        <end position="24"/>
    </location>
</feature>
<organism evidence="4 5">
    <name type="scientific">Micavibrio aeruginosavorus</name>
    <dbReference type="NCBI Taxonomy" id="349221"/>
    <lineage>
        <taxon>Bacteria</taxon>
        <taxon>Pseudomonadati</taxon>
        <taxon>Bdellovibrionota</taxon>
        <taxon>Bdellovibrionia</taxon>
        <taxon>Bdellovibrionales</taxon>
        <taxon>Pseudobdellovibrionaceae</taxon>
        <taxon>Micavibrio</taxon>
    </lineage>
</organism>
<feature type="domain" description="BON" evidence="3">
    <location>
        <begin position="47"/>
        <end position="115"/>
    </location>
</feature>
<dbReference type="InterPro" id="IPR007055">
    <property type="entry name" value="BON_dom"/>
</dbReference>
<gene>
    <name evidence="4" type="ORF">DI586_07185</name>
</gene>
<dbReference type="Pfam" id="PF04972">
    <property type="entry name" value="BON"/>
    <property type="match status" value="2"/>
</dbReference>
<dbReference type="PROSITE" id="PS50914">
    <property type="entry name" value="BON"/>
    <property type="match status" value="2"/>
</dbReference>
<dbReference type="InterPro" id="IPR051686">
    <property type="entry name" value="Lipoprotein_DolP"/>
</dbReference>
<evidence type="ECO:0000256" key="2">
    <source>
        <dbReference type="SAM" id="SignalP"/>
    </source>
</evidence>
<comment type="caution">
    <text evidence="4">The sequence shown here is derived from an EMBL/GenBank/DDBJ whole genome shotgun (WGS) entry which is preliminary data.</text>
</comment>
<dbReference type="PROSITE" id="PS51257">
    <property type="entry name" value="PROKAR_LIPOPROTEIN"/>
    <property type="match status" value="1"/>
</dbReference>
<dbReference type="Gene3D" id="3.30.1340.30">
    <property type="match status" value="1"/>
</dbReference>
<feature type="compositionally biased region" description="Pro residues" evidence="1">
    <location>
        <begin position="223"/>
        <end position="235"/>
    </location>
</feature>
<evidence type="ECO:0000259" key="3">
    <source>
        <dbReference type="PROSITE" id="PS50914"/>
    </source>
</evidence>
<evidence type="ECO:0000313" key="5">
    <source>
        <dbReference type="Proteomes" id="UP000249739"/>
    </source>
</evidence>
<keyword evidence="2" id="KW-0732">Signal</keyword>
<proteinExistence type="predicted"/>
<dbReference type="SMART" id="SM00749">
    <property type="entry name" value="BON"/>
    <property type="match status" value="2"/>
</dbReference>
<evidence type="ECO:0000313" key="4">
    <source>
        <dbReference type="EMBL" id="PZP55347.1"/>
    </source>
</evidence>
<dbReference type="Proteomes" id="UP000249739">
    <property type="component" value="Unassembled WGS sequence"/>
</dbReference>
<sequence>MIKAPFVALLAATALITACTPVGVVTGLAAGTGVAAGQEGGLKSAVSDTAIRARINDYWFKYDTEMFAKVDMTVDQGRVLLTGVVQKPEHRVEAVRLAWQAKGVKQVINEIQVGNSQSIGSYAKDRWISGQIKTEMIWNKNVQSINFTVDTVKGVVYLMGVAQNQAELDRVIRIAQKTKNVKQVVSYVKMLGEPIMPTVNGATTEPVTSSAPMGSASSVQLEPAPPMPAYEPPAVPSKSDIQSEVLPP</sequence>
<feature type="region of interest" description="Disordered" evidence="1">
    <location>
        <begin position="199"/>
        <end position="248"/>
    </location>
</feature>
<reference evidence="4 5" key="1">
    <citation type="submission" date="2017-08" db="EMBL/GenBank/DDBJ databases">
        <title>Infants hospitalized years apart are colonized by the same room-sourced microbial strains.</title>
        <authorList>
            <person name="Brooks B."/>
            <person name="Olm M.R."/>
            <person name="Firek B.A."/>
            <person name="Baker R."/>
            <person name="Thomas B.C."/>
            <person name="Morowitz M.J."/>
            <person name="Banfield J.F."/>
        </authorList>
    </citation>
    <scope>NUCLEOTIDE SEQUENCE [LARGE SCALE GENOMIC DNA]</scope>
    <source>
        <strain evidence="4">S2_006_000_R2_64</strain>
    </source>
</reference>
<feature type="domain" description="BON" evidence="3">
    <location>
        <begin position="124"/>
        <end position="192"/>
    </location>
</feature>
<name>A0A2W5FNH2_9BACT</name>
<dbReference type="EMBL" id="QFOT01000074">
    <property type="protein sequence ID" value="PZP55347.1"/>
    <property type="molecule type" value="Genomic_DNA"/>
</dbReference>
<feature type="compositionally biased region" description="Polar residues" evidence="1">
    <location>
        <begin position="200"/>
        <end position="220"/>
    </location>
</feature>
<accession>A0A2W5FNH2</accession>